<feature type="transmembrane region" description="Helical" evidence="5">
    <location>
        <begin position="92"/>
        <end position="110"/>
    </location>
</feature>
<name>A0A285TYQ4_9PROT</name>
<evidence type="ECO:0000256" key="1">
    <source>
        <dbReference type="ARBA" id="ARBA00004141"/>
    </source>
</evidence>
<feature type="transmembrane region" description="Helical" evidence="5">
    <location>
        <begin position="319"/>
        <end position="341"/>
    </location>
</feature>
<dbReference type="Gene3D" id="3.30.750.24">
    <property type="entry name" value="STAS domain"/>
    <property type="match status" value="1"/>
</dbReference>
<dbReference type="Proteomes" id="UP000219068">
    <property type="component" value="Unassembled WGS sequence"/>
</dbReference>
<evidence type="ECO:0000256" key="5">
    <source>
        <dbReference type="SAM" id="Phobius"/>
    </source>
</evidence>
<dbReference type="AlphaFoldDB" id="A0A285TYQ4"/>
<evidence type="ECO:0000313" key="7">
    <source>
        <dbReference type="EMBL" id="SOC31046.1"/>
    </source>
</evidence>
<feature type="transmembrane region" description="Helical" evidence="5">
    <location>
        <begin position="353"/>
        <end position="385"/>
    </location>
</feature>
<protein>
    <submittedName>
        <fullName evidence="7">Sulfate permease, SulP family</fullName>
    </submittedName>
</protein>
<proteinExistence type="predicted"/>
<comment type="subcellular location">
    <subcellularLocation>
        <location evidence="1">Membrane</location>
        <topology evidence="1">Multi-pass membrane protein</topology>
    </subcellularLocation>
</comment>
<dbReference type="CDD" id="cd07042">
    <property type="entry name" value="STAS_SulP_like_sulfate_transporter"/>
    <property type="match status" value="1"/>
</dbReference>
<feature type="transmembrane region" description="Helical" evidence="5">
    <location>
        <begin position="215"/>
        <end position="236"/>
    </location>
</feature>
<dbReference type="InterPro" id="IPR052706">
    <property type="entry name" value="Membrane-Transporter-like"/>
</dbReference>
<evidence type="ECO:0000256" key="2">
    <source>
        <dbReference type="ARBA" id="ARBA00022692"/>
    </source>
</evidence>
<evidence type="ECO:0000259" key="6">
    <source>
        <dbReference type="PROSITE" id="PS50801"/>
    </source>
</evidence>
<dbReference type="PANTHER" id="PTHR43310:SF1">
    <property type="entry name" value="SULFATE TRANSPORTER YBAR-RELATED"/>
    <property type="match status" value="1"/>
</dbReference>
<feature type="transmembrane region" description="Helical" evidence="5">
    <location>
        <begin position="48"/>
        <end position="64"/>
    </location>
</feature>
<feature type="transmembrane region" description="Helical" evidence="5">
    <location>
        <begin position="122"/>
        <end position="140"/>
    </location>
</feature>
<feature type="transmembrane region" description="Helical" evidence="5">
    <location>
        <begin position="146"/>
        <end position="164"/>
    </location>
</feature>
<feature type="transmembrane region" description="Helical" evidence="5">
    <location>
        <begin position="21"/>
        <end position="42"/>
    </location>
</feature>
<keyword evidence="2 5" id="KW-0812">Transmembrane</keyword>
<keyword evidence="4 5" id="KW-0472">Membrane</keyword>
<accession>A0A285TYQ4</accession>
<reference evidence="7 8" key="1">
    <citation type="submission" date="2017-08" db="EMBL/GenBank/DDBJ databases">
        <authorList>
            <person name="de Groot N.N."/>
        </authorList>
    </citation>
    <scope>NUCLEOTIDE SEQUENCE [LARGE SCALE GENOMIC DNA]</scope>
    <source>
        <strain evidence="7 8">USBA 78</strain>
    </source>
</reference>
<evidence type="ECO:0000256" key="4">
    <source>
        <dbReference type="ARBA" id="ARBA00023136"/>
    </source>
</evidence>
<dbReference type="EMBL" id="OBMM01000012">
    <property type="protein sequence ID" value="SOC31046.1"/>
    <property type="molecule type" value="Genomic_DNA"/>
</dbReference>
<dbReference type="InterPro" id="IPR036513">
    <property type="entry name" value="STAS_dom_sf"/>
</dbReference>
<dbReference type="PANTHER" id="PTHR43310">
    <property type="entry name" value="SULFATE TRANSPORTER YBAR-RELATED"/>
    <property type="match status" value="1"/>
</dbReference>
<keyword evidence="3 5" id="KW-1133">Transmembrane helix</keyword>
<evidence type="ECO:0000313" key="8">
    <source>
        <dbReference type="Proteomes" id="UP000219068"/>
    </source>
</evidence>
<feature type="domain" description="STAS" evidence="6">
    <location>
        <begin position="393"/>
        <end position="496"/>
    </location>
</feature>
<dbReference type="Pfam" id="PF00916">
    <property type="entry name" value="Sulfate_transp"/>
    <property type="match status" value="1"/>
</dbReference>
<dbReference type="Pfam" id="PF01740">
    <property type="entry name" value="STAS"/>
    <property type="match status" value="1"/>
</dbReference>
<dbReference type="InterPro" id="IPR002645">
    <property type="entry name" value="STAS_dom"/>
</dbReference>
<sequence length="496" mass="52795">MNTNFFPQLRTEWFGNIRGDILAGIVVALALIPEAIAFSIIAGVDPKVGLYASFSIAVITAIVGGRPGMISAATAATAVLMITLVREHGLEYLLAATVLAGLLQIIAGIFKLGYVMRFVSKSVMTGFVNALAILIFMAQLPELTNVTWVTYAMVAGGLAIIYLVPRVTKAIPSPLICIIVLTVVSLFINADLRTVGDMGELPSTLPVFLIPDIPLNLETLMIILPYSAAVAVVGLLESLMTAQIVDDLTDTPSNKNRECIGQGVANTATGFIGGMAGCAMIGQSVINIKSGGRGRLSTSAAGVILLFMIVVLGEWVKMIPMAALVAIMIMVSIGTFSWSSIKDLKTHPRSSSIVMLATVVTVVGTHNLAIGVLVGVLLSGIFFAWKISQIFRVSSTVSEDGSHRTYLVEGQVFFASADDFTAAFDFKEALDKVTIDVSHAHIWDISSVASLDMVVLKFRREGTEVELIGLNEASETIVDKLAIHDKPGALERLMGH</sequence>
<feature type="transmembrane region" description="Helical" evidence="5">
    <location>
        <begin position="296"/>
        <end position="313"/>
    </location>
</feature>
<gene>
    <name evidence="7" type="ORF">SAMN05428964_11224</name>
</gene>
<dbReference type="InterPro" id="IPR011547">
    <property type="entry name" value="SLC26A/SulP_dom"/>
</dbReference>
<dbReference type="GO" id="GO:0016020">
    <property type="term" value="C:membrane"/>
    <property type="evidence" value="ECO:0007669"/>
    <property type="project" value="UniProtKB-SubCell"/>
</dbReference>
<organism evidence="7 8">
    <name type="scientific">Thalassospira xiamenensis</name>
    <dbReference type="NCBI Taxonomy" id="220697"/>
    <lineage>
        <taxon>Bacteria</taxon>
        <taxon>Pseudomonadati</taxon>
        <taxon>Pseudomonadota</taxon>
        <taxon>Alphaproteobacteria</taxon>
        <taxon>Rhodospirillales</taxon>
        <taxon>Thalassospiraceae</taxon>
        <taxon>Thalassospira</taxon>
    </lineage>
</organism>
<feature type="transmembrane region" description="Helical" evidence="5">
    <location>
        <begin position="176"/>
        <end position="195"/>
    </location>
</feature>
<dbReference type="PROSITE" id="PS50801">
    <property type="entry name" value="STAS"/>
    <property type="match status" value="1"/>
</dbReference>
<evidence type="ECO:0000256" key="3">
    <source>
        <dbReference type="ARBA" id="ARBA00022989"/>
    </source>
</evidence>
<dbReference type="RefSeq" id="WP_097053782.1">
    <property type="nucleotide sequence ID" value="NZ_OBMM01000012.1"/>
</dbReference>
<dbReference type="SUPFAM" id="SSF52091">
    <property type="entry name" value="SpoIIaa-like"/>
    <property type="match status" value="1"/>
</dbReference>